<dbReference type="GO" id="GO:0000977">
    <property type="term" value="F:RNA polymerase II transcription regulatory region sequence-specific DNA binding"/>
    <property type="evidence" value="ECO:0007669"/>
    <property type="project" value="TreeGrafter"/>
</dbReference>
<feature type="compositionally biased region" description="Acidic residues" evidence="2">
    <location>
        <begin position="1443"/>
        <end position="1452"/>
    </location>
</feature>
<sequence length="1722" mass="193820">MELYSVLPTKLSKGNEDGYLVDHLSELNNKLFSAITKIGGHRFSSEDSWVQGCWNNMALKTKPRSLDAICAKLKRISNDNDGNSPLPSTSTPYKPVVPTDLTTNGHKENNNNLDVLRSLSNGNDVDENDDTNCRSTCGSPVEFNENSHNNVSSSSRRKRKLAVPRNINQVRDRIDQIDDFDEKDELAEYTINNQNTTFPPENESDDVDSLENESDLSCDKNNISNDSGVAADTYVPPVTEKSIDVATAMAAASALRHSKQIPPAPSPSFFNSRKHSRKPSNLKSSLMNAPLDLSMTKSFGSSDSFNSMNAADSENETAEDLSLTAEDLSKTADVSNTAEDLSKTAENVQKNAAVKSPNVDITVLKDYAESTMNELLQMYGFSGNSDSLTKQVPLANFNSNQILQTTMAQGKDIAKVLTAVSQQKNGLNNLSIADKKGIYANFVNAAQKLKQGDGIKPPNLTSTSNLPQEFTSVKPLATISKSPLSASSVKHGLAEYSKYLKRFSNGTDCKVKYCKDLGYREHYHCMDCNFRVFVKKEEMVRHYKWHRKREESLQHGFMRYSPLDDCSQKFGTCTHNGRQTHYHCLQDCCDKVYISTSDVQMHANYHRKDSAIIQEGFQRFRATEDCGTPTCSFYGQRTTHFHCRRSGCHFTFKNKADMEKHKTYHQKDEVLAKDGFKKFMKYEHCGYLGCRYSKVSNHIHCIRQACNYVLHSTAQLYSHKRKHERREFETAYQKYRDGSQDMMDPMGDNSLNNSTIYSEQDLSMDSMNDSFPPPSQVMQESMLLPVTIKREAPDSASSGDSKRFKFDNLQDDSMSDQMSFKSESESFHDESSVIEESSILTEKSSSSVVEEYGTKISGEQLNSSLTLPIPSVADDSDMKPVEKPPQFSVPLPQNKQPVYMTTSIAPQHLLPPMSGRTHDKREKDESWKSYLIRYTANDPCNSRCQYLYKDHYHCKVEGCLVLFKSKDGVREHARFHELQDRITPVAYTTYEQLEMCSDGCEFNLKEKHYHCIWTGCSHVVPHSGPTFGRLEHYRIHEYARASAGKSYRPSSCKNDDGSPKRRGRPPKYPKNDIPIIPKVELSHEEIEESSKGLEVDNYGIPKVINGFKIFKQGDICPDEFCIYRLQQHYHCARPRCHQATDRMDVLNLHAKDFHSFVNIMEGFEFFDRNVNCRRPHCHNNKANRHFHCVRPKCDYSFVRHSTMLQHDKKHQASEMGTVMQTSPIPEVPTSSVVSKAIAHSPTIKTSGTFYPLSGLSKGEGIQMSSVFSVQPMVSSSISGGLSSSTTFTPIAVPTFALSGVPLLSPGIGNSVSLQSAVKLQSPTVTSTITPLAAAPLTVLLQQKGNNLPPQVSWPLLRNTMHFLAQQNCGRPFCKLKKRDHYHCTECNQAFSDPARLRAHVSRHGIKLAKTEGIAHGLVNIAPKPENMNWNVTPVKTEPAPSLEDGENTEDAESSLNLNPNIFSTMIAKAQKAHNEVTDMNENSNDEDEGRLVISELENESDDLDQNEAQDLSKWSGRKRSAPKNLDFVDTTVVVTKTKRNSISPKRLKDDSIPNGYIRIKFKDDCGYAKCAYRSGITHFHCAREDCGYSFSDRSRLIQHTLRHERIDSLTGGEMQQYRMNQDCHRSSCEYEGKASHFHCLKCDYSCTDSSKVLTHRKNHAKMESINSQGFHKYGITEDCKFFACQYSGKQSHYHCLKSGCNFGVLGPAQMASHKLKHADESF</sequence>
<feature type="region of interest" description="Disordered" evidence="2">
    <location>
        <begin position="1044"/>
        <end position="1073"/>
    </location>
</feature>
<dbReference type="InterPro" id="IPR036236">
    <property type="entry name" value="Znf_C2H2_sf"/>
</dbReference>
<evidence type="ECO:0000313" key="4">
    <source>
        <dbReference type="EMBL" id="CAC5412052.1"/>
    </source>
</evidence>
<feature type="region of interest" description="Disordered" evidence="2">
    <location>
        <begin position="191"/>
        <end position="224"/>
    </location>
</feature>
<feature type="domain" description="C2H2-type" evidence="3">
    <location>
        <begin position="1381"/>
        <end position="1403"/>
    </location>
</feature>
<dbReference type="GO" id="GO:0005634">
    <property type="term" value="C:nucleus"/>
    <property type="evidence" value="ECO:0007669"/>
    <property type="project" value="TreeGrafter"/>
</dbReference>
<dbReference type="PROSITE" id="PS50157">
    <property type="entry name" value="ZINC_FINGER_C2H2_2"/>
    <property type="match status" value="4"/>
</dbReference>
<dbReference type="GO" id="GO:0000981">
    <property type="term" value="F:DNA-binding transcription factor activity, RNA polymerase II-specific"/>
    <property type="evidence" value="ECO:0007669"/>
    <property type="project" value="TreeGrafter"/>
</dbReference>
<keyword evidence="1" id="KW-0862">Zinc</keyword>
<dbReference type="PANTHER" id="PTHR12451">
    <property type="entry name" value="TRANSCRIPTION FACTOR CASTOR PROTEIN MING -RELATED"/>
    <property type="match status" value="1"/>
</dbReference>
<dbReference type="SUPFAM" id="SSF57667">
    <property type="entry name" value="beta-beta-alpha zinc fingers"/>
    <property type="match status" value="1"/>
</dbReference>
<feature type="domain" description="C2H2-type" evidence="3">
    <location>
        <begin position="1579"/>
        <end position="1608"/>
    </location>
</feature>
<gene>
    <name evidence="4" type="ORF">MCOR_45078</name>
</gene>
<feature type="region of interest" description="Disordered" evidence="2">
    <location>
        <begin position="101"/>
        <end position="161"/>
    </location>
</feature>
<keyword evidence="5" id="KW-1185">Reference proteome</keyword>
<dbReference type="InterPro" id="IPR013087">
    <property type="entry name" value="Znf_C2H2_type"/>
</dbReference>
<accession>A0A6J8DWB9</accession>
<dbReference type="PANTHER" id="PTHR12451:SF0">
    <property type="entry name" value="ZINC FINGER PROTEIN CASTOR HOMOLOG 1"/>
    <property type="match status" value="1"/>
</dbReference>
<dbReference type="Proteomes" id="UP000507470">
    <property type="component" value="Unassembled WGS sequence"/>
</dbReference>
<dbReference type="GO" id="GO:0045664">
    <property type="term" value="P:regulation of neuron differentiation"/>
    <property type="evidence" value="ECO:0007669"/>
    <property type="project" value="TreeGrafter"/>
</dbReference>
<name>A0A6J8DWB9_MYTCO</name>
<dbReference type="PROSITE" id="PS00028">
    <property type="entry name" value="ZINC_FINGER_C2H2_1"/>
    <property type="match status" value="8"/>
</dbReference>
<keyword evidence="1" id="KW-0479">Metal-binding</keyword>
<feature type="compositionally biased region" description="Polar residues" evidence="2">
    <location>
        <begin position="101"/>
        <end position="123"/>
    </location>
</feature>
<feature type="domain" description="C2H2-type" evidence="3">
    <location>
        <begin position="641"/>
        <end position="670"/>
    </location>
</feature>
<organism evidence="4 5">
    <name type="scientific">Mytilus coruscus</name>
    <name type="common">Sea mussel</name>
    <dbReference type="NCBI Taxonomy" id="42192"/>
    <lineage>
        <taxon>Eukaryota</taxon>
        <taxon>Metazoa</taxon>
        <taxon>Spiralia</taxon>
        <taxon>Lophotrochozoa</taxon>
        <taxon>Mollusca</taxon>
        <taxon>Bivalvia</taxon>
        <taxon>Autobranchia</taxon>
        <taxon>Pteriomorphia</taxon>
        <taxon>Mytilida</taxon>
        <taxon>Mytiloidea</taxon>
        <taxon>Mytilidae</taxon>
        <taxon>Mytilinae</taxon>
        <taxon>Mytilus</taxon>
    </lineage>
</organism>
<evidence type="ECO:0000256" key="1">
    <source>
        <dbReference type="PROSITE-ProRule" id="PRU00042"/>
    </source>
</evidence>
<dbReference type="GO" id="GO:0008270">
    <property type="term" value="F:zinc ion binding"/>
    <property type="evidence" value="ECO:0007669"/>
    <property type="project" value="UniProtKB-KW"/>
</dbReference>
<feature type="compositionally biased region" description="Low complexity" evidence="2">
    <location>
        <begin position="144"/>
        <end position="154"/>
    </location>
</feature>
<evidence type="ECO:0000313" key="5">
    <source>
        <dbReference type="Proteomes" id="UP000507470"/>
    </source>
</evidence>
<reference evidence="4 5" key="1">
    <citation type="submission" date="2020-06" db="EMBL/GenBank/DDBJ databases">
        <authorList>
            <person name="Li R."/>
            <person name="Bekaert M."/>
        </authorList>
    </citation>
    <scope>NUCLEOTIDE SEQUENCE [LARGE SCALE GENOMIC DNA]</scope>
    <source>
        <strain evidence="5">wild</strain>
    </source>
</reference>
<protein>
    <submittedName>
        <fullName evidence="4">Zinc finger protein castor homolog 1,Transcription factor castor</fullName>
    </submittedName>
</protein>
<feature type="region of interest" description="Disordered" evidence="2">
    <location>
        <begin position="256"/>
        <end position="285"/>
    </location>
</feature>
<dbReference type="EMBL" id="CACVKT020007964">
    <property type="protein sequence ID" value="CAC5412052.1"/>
    <property type="molecule type" value="Genomic_DNA"/>
</dbReference>
<dbReference type="GO" id="GO:0045944">
    <property type="term" value="P:positive regulation of transcription by RNA polymerase II"/>
    <property type="evidence" value="ECO:0007669"/>
    <property type="project" value="TreeGrafter"/>
</dbReference>
<feature type="domain" description="C2H2-type" evidence="3">
    <location>
        <begin position="1186"/>
        <end position="1215"/>
    </location>
</feature>
<dbReference type="OrthoDB" id="10063916at2759"/>
<evidence type="ECO:0000259" key="3">
    <source>
        <dbReference type="PROSITE" id="PS50157"/>
    </source>
</evidence>
<proteinExistence type="predicted"/>
<feature type="compositionally biased region" description="Acidic residues" evidence="2">
    <location>
        <begin position="202"/>
        <end position="216"/>
    </location>
</feature>
<dbReference type="SMART" id="SM00355">
    <property type="entry name" value="ZnF_C2H2"/>
    <property type="match status" value="12"/>
</dbReference>
<evidence type="ECO:0000256" key="2">
    <source>
        <dbReference type="SAM" id="MobiDB-lite"/>
    </source>
</evidence>
<keyword evidence="1" id="KW-0863">Zinc-finger</keyword>
<feature type="region of interest" description="Disordered" evidence="2">
    <location>
        <begin position="1435"/>
        <end position="1455"/>
    </location>
</feature>
<dbReference type="InterPro" id="IPR040373">
    <property type="entry name" value="CASZ1"/>
</dbReference>